<evidence type="ECO:0000256" key="2">
    <source>
        <dbReference type="ARBA" id="ARBA00022679"/>
    </source>
</evidence>
<proteinExistence type="predicted"/>
<evidence type="ECO:0000313" key="5">
    <source>
        <dbReference type="Proteomes" id="UP001189429"/>
    </source>
</evidence>
<dbReference type="PANTHER" id="PTHR11927">
    <property type="entry name" value="GALACTOSIDE 2-L-FUCOSYLTRANSFERASE"/>
    <property type="match status" value="1"/>
</dbReference>
<evidence type="ECO:0000256" key="3">
    <source>
        <dbReference type="SAM" id="MobiDB-lite"/>
    </source>
</evidence>
<reference evidence="4" key="1">
    <citation type="submission" date="2023-10" db="EMBL/GenBank/DDBJ databases">
        <authorList>
            <person name="Chen Y."/>
            <person name="Shah S."/>
            <person name="Dougan E. K."/>
            <person name="Thang M."/>
            <person name="Chan C."/>
        </authorList>
    </citation>
    <scope>NUCLEOTIDE SEQUENCE [LARGE SCALE GENOMIC DNA]</scope>
</reference>
<dbReference type="Proteomes" id="UP001189429">
    <property type="component" value="Unassembled WGS sequence"/>
</dbReference>
<organism evidence="4 5">
    <name type="scientific">Prorocentrum cordatum</name>
    <dbReference type="NCBI Taxonomy" id="2364126"/>
    <lineage>
        <taxon>Eukaryota</taxon>
        <taxon>Sar</taxon>
        <taxon>Alveolata</taxon>
        <taxon>Dinophyceae</taxon>
        <taxon>Prorocentrales</taxon>
        <taxon>Prorocentraceae</taxon>
        <taxon>Prorocentrum</taxon>
    </lineage>
</organism>
<feature type="region of interest" description="Disordered" evidence="3">
    <location>
        <begin position="64"/>
        <end position="92"/>
    </location>
</feature>
<keyword evidence="1" id="KW-0328">Glycosyltransferase</keyword>
<dbReference type="Pfam" id="PF01531">
    <property type="entry name" value="Glyco_transf_11"/>
    <property type="match status" value="1"/>
</dbReference>
<dbReference type="PANTHER" id="PTHR11927:SF9">
    <property type="entry name" value="L-FUCOSYLTRANSFERASE"/>
    <property type="match status" value="1"/>
</dbReference>
<protein>
    <submittedName>
        <fullName evidence="4">Uncharacterized protein</fullName>
    </submittedName>
</protein>
<gene>
    <name evidence="4" type="ORF">PCOR1329_LOCUS15579</name>
</gene>
<comment type="caution">
    <text evidence="4">The sequence shown here is derived from an EMBL/GenBank/DDBJ whole genome shotgun (WGS) entry which is preliminary data.</text>
</comment>
<feature type="compositionally biased region" description="Basic and acidic residues" evidence="3">
    <location>
        <begin position="274"/>
        <end position="284"/>
    </location>
</feature>
<evidence type="ECO:0000313" key="4">
    <source>
        <dbReference type="EMBL" id="CAK0810702.1"/>
    </source>
</evidence>
<sequence length="793" mass="85693">MLDLVAGYRMFSLSEAGLLQLKKRCAIATLSNTFGAANGGKPFGLPVGGVPSLSDEAAPAAREKYRGLVGNPPNDETAKERRGARASSSRAAPERHLLSTCLYHSAATAFHGMLDGASARDRTRLLSAGGPTASAAVVSELNVPGVAFADREWVEAVRWRFGLPARLPPETRGQNERTAAEKPCGEILGAHGDRGVSCDRGPYADILEEAGAYVRQEVYVQELAAAAHEAWLDVWACGIPEVQDLLLDVAVRHLVNSRCQPAAPRTAGSTAAAADEREKAERHPATLGRDVWPAAHETRGRLGDRAEALLQHCARAPPGGPIAAAALRAGASGGGAPSCVRAAPSALLLAAALCEPRAAAGALAAESRRPLLSRESLALLGLDVETEEEENARLASWAARAAKADCVDDCSVDAMARPKDETKKVALTQINRGRLGNQLFQWAAMLAIAKEAGFQVVVRDLKYRPQDTAQMRGLASLVWEADDYAKLEQRPNLCHVWDQTPVVVDTGLPRLSLWSGWGQEKGTGHVPTGIRPQPGQNWARLWASAMVNSSLPSGTRCDIWELDGFFQQQWFFMDHMDLVREAFWHQPSAERAGEALKWLMYNEKGDAVGLHIRLGDYKYTNRNMPISYYIDALDKVRARSPNKPLTCVIFSDDIQEAMSMTGALSQCSKRMPVPPDLTSDSDAFYMLGLMPNIIIADSSFSFWAARLAPHNPFVVAPGITKDSSTAQSAYEYLRTPGWAIVNTTTDLADQYKVPAGGAGLPAASLLAVEQRVFSDAPSAEAARNWRSRSEWAY</sequence>
<name>A0ABN9QWI8_9DINO</name>
<keyword evidence="2" id="KW-0808">Transferase</keyword>
<accession>A0ABN9QWI8</accession>
<dbReference type="EMBL" id="CAUYUJ010004725">
    <property type="protein sequence ID" value="CAK0810702.1"/>
    <property type="molecule type" value="Genomic_DNA"/>
</dbReference>
<feature type="region of interest" description="Disordered" evidence="3">
    <location>
        <begin position="262"/>
        <end position="284"/>
    </location>
</feature>
<dbReference type="InterPro" id="IPR002516">
    <property type="entry name" value="Glyco_trans_11"/>
</dbReference>
<evidence type="ECO:0000256" key="1">
    <source>
        <dbReference type="ARBA" id="ARBA00022676"/>
    </source>
</evidence>
<feature type="compositionally biased region" description="Low complexity" evidence="3">
    <location>
        <begin position="262"/>
        <end position="273"/>
    </location>
</feature>
<keyword evidence="5" id="KW-1185">Reference proteome</keyword>